<keyword evidence="2" id="KW-0472">Membrane</keyword>
<name>A0A2T0SJ82_9ACTN</name>
<accession>A0A2T0SJ82</accession>
<evidence type="ECO:0000256" key="2">
    <source>
        <dbReference type="SAM" id="Phobius"/>
    </source>
</evidence>
<dbReference type="InterPro" id="IPR012533">
    <property type="entry name" value="YcnI-copper_dom"/>
</dbReference>
<dbReference type="EMBL" id="PVZG01000001">
    <property type="protein sequence ID" value="PRY33477.1"/>
    <property type="molecule type" value="Genomic_DNA"/>
</dbReference>
<evidence type="ECO:0000313" key="5">
    <source>
        <dbReference type="Proteomes" id="UP000239209"/>
    </source>
</evidence>
<organism evidence="4 5">
    <name type="scientific">Pseudosporangium ferrugineum</name>
    <dbReference type="NCBI Taxonomy" id="439699"/>
    <lineage>
        <taxon>Bacteria</taxon>
        <taxon>Bacillati</taxon>
        <taxon>Actinomycetota</taxon>
        <taxon>Actinomycetes</taxon>
        <taxon>Micromonosporales</taxon>
        <taxon>Micromonosporaceae</taxon>
        <taxon>Pseudosporangium</taxon>
    </lineage>
</organism>
<proteinExistence type="predicted"/>
<keyword evidence="2" id="KW-0812">Transmembrane</keyword>
<sequence length="323" mass="32199">MRHGPGKIFGAALNHSRPRAELPGVTRLEKHRRAGVLAATTAAGVLGLAAPAAADATVSPAAVPQGSGQNVAFTVTNTGQSPITRVRLVLPADQPVAEVYPLSVPDWAPQIEHRKLDKPLDSIHGGGTQVTETAASITWIAMPGKTLPPGRSADLTVALGPLPTTGSHMSFTVQPTYADPAKGAPMPPVVLNLTPAAPGQAAAGHGGHGGTAAGDTTGSDADAATFAAMADAADDGPGFWTIAGWVVAALAAAGGAVAVLRSRRRTETSPAAPAGESAAPTGETAAPAGGTAAPAGEAAAERELVPAGKPRVTAWRYKDGPEE</sequence>
<feature type="region of interest" description="Disordered" evidence="1">
    <location>
        <begin position="267"/>
        <end position="323"/>
    </location>
</feature>
<comment type="caution">
    <text evidence="4">The sequence shown here is derived from an EMBL/GenBank/DDBJ whole genome shotgun (WGS) entry which is preliminary data.</text>
</comment>
<evidence type="ECO:0000313" key="4">
    <source>
        <dbReference type="EMBL" id="PRY33477.1"/>
    </source>
</evidence>
<keyword evidence="2" id="KW-1133">Transmembrane helix</keyword>
<dbReference type="InterPro" id="IPR038507">
    <property type="entry name" value="YcnI-like_sf"/>
</dbReference>
<dbReference type="Pfam" id="PF07987">
    <property type="entry name" value="DUF1775"/>
    <property type="match status" value="1"/>
</dbReference>
<feature type="compositionally biased region" description="Low complexity" evidence="1">
    <location>
        <begin position="268"/>
        <end position="298"/>
    </location>
</feature>
<gene>
    <name evidence="4" type="ORF">CLV70_101640</name>
</gene>
<evidence type="ECO:0000259" key="3">
    <source>
        <dbReference type="Pfam" id="PF07987"/>
    </source>
</evidence>
<keyword evidence="5" id="KW-1185">Reference proteome</keyword>
<dbReference type="Gene3D" id="2.60.40.2230">
    <property type="entry name" value="Uncharacterised protein YcnI-like PF07987, DUF1775"/>
    <property type="match status" value="1"/>
</dbReference>
<protein>
    <submittedName>
        <fullName evidence="4">Uncharacterized protein DUF1775</fullName>
    </submittedName>
</protein>
<dbReference type="AlphaFoldDB" id="A0A2T0SJ82"/>
<reference evidence="4 5" key="1">
    <citation type="submission" date="2018-03" db="EMBL/GenBank/DDBJ databases">
        <title>Genomic Encyclopedia of Archaeal and Bacterial Type Strains, Phase II (KMG-II): from individual species to whole genera.</title>
        <authorList>
            <person name="Goeker M."/>
        </authorList>
    </citation>
    <scope>NUCLEOTIDE SEQUENCE [LARGE SCALE GENOMIC DNA]</scope>
    <source>
        <strain evidence="4 5">DSM 45348</strain>
    </source>
</reference>
<feature type="transmembrane region" description="Helical" evidence="2">
    <location>
        <begin position="239"/>
        <end position="260"/>
    </location>
</feature>
<evidence type="ECO:0000256" key="1">
    <source>
        <dbReference type="SAM" id="MobiDB-lite"/>
    </source>
</evidence>
<feature type="domain" description="YncI copper-binding" evidence="3">
    <location>
        <begin position="57"/>
        <end position="179"/>
    </location>
</feature>
<dbReference type="Proteomes" id="UP000239209">
    <property type="component" value="Unassembled WGS sequence"/>
</dbReference>